<reference evidence="10" key="1">
    <citation type="submission" date="2016-09" db="EMBL/GenBank/DDBJ databases">
        <title>Draft genome sequence of a novel species of the family Streptococcaceae isolated from flowers.</title>
        <authorList>
            <person name="Chuah L.-O."/>
            <person name="Yap K.-P."/>
            <person name="Thong K.L."/>
            <person name="Liong M.T."/>
            <person name="Ahmad R."/>
            <person name="Rusul G."/>
        </authorList>
    </citation>
    <scope>NUCLEOTIDE SEQUENCE [LARGE SCALE GENOMIC DNA]</scope>
    <source>
        <strain evidence="10">DF1</strain>
    </source>
</reference>
<comment type="caution">
    <text evidence="9">The sequence shown here is derived from an EMBL/GenBank/DDBJ whole genome shotgun (WGS) entry which is preliminary data.</text>
</comment>
<dbReference type="InterPro" id="IPR000515">
    <property type="entry name" value="MetI-like"/>
</dbReference>
<evidence type="ECO:0000256" key="6">
    <source>
        <dbReference type="ARBA" id="ARBA00023136"/>
    </source>
</evidence>
<dbReference type="AlphaFoldDB" id="A0A1E8GJX3"/>
<evidence type="ECO:0000313" key="10">
    <source>
        <dbReference type="Proteomes" id="UP000178622"/>
    </source>
</evidence>
<dbReference type="EMBL" id="MKIR01000024">
    <property type="protein sequence ID" value="OFI48487.1"/>
    <property type="molecule type" value="Genomic_DNA"/>
</dbReference>
<feature type="domain" description="ABC transmembrane type-1" evidence="8">
    <location>
        <begin position="82"/>
        <end position="262"/>
    </location>
</feature>
<keyword evidence="5 7" id="KW-1133">Transmembrane helix</keyword>
<dbReference type="PANTHER" id="PTHR30043:SF1">
    <property type="entry name" value="ABC TRANSPORT SYSTEM PERMEASE PROTEIN P69"/>
    <property type="match status" value="1"/>
</dbReference>
<dbReference type="OrthoDB" id="9808005at2"/>
<evidence type="ECO:0000313" key="9">
    <source>
        <dbReference type="EMBL" id="OFI48487.1"/>
    </source>
</evidence>
<feature type="transmembrane region" description="Helical" evidence="7">
    <location>
        <begin position="247"/>
        <end position="268"/>
    </location>
</feature>
<gene>
    <name evidence="9" type="ORF">BG261_06170</name>
</gene>
<comment type="similarity">
    <text evidence="7">Belongs to the binding-protein-dependent transport system permease family.</text>
</comment>
<dbReference type="PANTHER" id="PTHR30043">
    <property type="entry name" value="PHOSPHONATES TRANSPORT SYSTEM PERMEASE PROTEIN"/>
    <property type="match status" value="1"/>
</dbReference>
<evidence type="ECO:0000259" key="8">
    <source>
        <dbReference type="PROSITE" id="PS50928"/>
    </source>
</evidence>
<keyword evidence="4 7" id="KW-0812">Transmembrane</keyword>
<dbReference type="Gene3D" id="1.10.3720.10">
    <property type="entry name" value="MetI-like"/>
    <property type="match status" value="1"/>
</dbReference>
<dbReference type="CDD" id="cd06261">
    <property type="entry name" value="TM_PBP2"/>
    <property type="match status" value="1"/>
</dbReference>
<evidence type="ECO:0000256" key="1">
    <source>
        <dbReference type="ARBA" id="ARBA00004651"/>
    </source>
</evidence>
<feature type="transmembrane region" description="Helical" evidence="7">
    <location>
        <begin position="120"/>
        <end position="140"/>
    </location>
</feature>
<dbReference type="Pfam" id="PF00528">
    <property type="entry name" value="BPD_transp_1"/>
    <property type="match status" value="1"/>
</dbReference>
<feature type="transmembrane region" description="Helical" evidence="7">
    <location>
        <begin position="146"/>
        <end position="163"/>
    </location>
</feature>
<evidence type="ECO:0000256" key="4">
    <source>
        <dbReference type="ARBA" id="ARBA00022692"/>
    </source>
</evidence>
<feature type="transmembrane region" description="Helical" evidence="7">
    <location>
        <begin position="90"/>
        <end position="108"/>
    </location>
</feature>
<dbReference type="GO" id="GO:0005886">
    <property type="term" value="C:plasma membrane"/>
    <property type="evidence" value="ECO:0007669"/>
    <property type="project" value="UniProtKB-SubCell"/>
</dbReference>
<feature type="transmembrane region" description="Helical" evidence="7">
    <location>
        <begin position="217"/>
        <end position="235"/>
    </location>
</feature>
<evidence type="ECO:0000256" key="5">
    <source>
        <dbReference type="ARBA" id="ARBA00022989"/>
    </source>
</evidence>
<dbReference type="InterPro" id="IPR035906">
    <property type="entry name" value="MetI-like_sf"/>
</dbReference>
<protein>
    <submittedName>
        <fullName evidence="9">Phosphonate ABC transporter, permease protein PhnE</fullName>
    </submittedName>
</protein>
<comment type="subcellular location">
    <subcellularLocation>
        <location evidence="1 7">Cell membrane</location>
        <topology evidence="1 7">Multi-pass membrane protein</topology>
    </subcellularLocation>
</comment>
<keyword evidence="3" id="KW-1003">Cell membrane</keyword>
<dbReference type="GO" id="GO:0015416">
    <property type="term" value="F:ABC-type phosphonate transporter activity"/>
    <property type="evidence" value="ECO:0007669"/>
    <property type="project" value="InterPro"/>
</dbReference>
<keyword evidence="2 7" id="KW-0813">Transport</keyword>
<accession>A0A1E8GJX3</accession>
<dbReference type="STRING" id="1859473.BG261_06170"/>
<dbReference type="Proteomes" id="UP000178622">
    <property type="component" value="Unassembled WGS sequence"/>
</dbReference>
<dbReference type="RefSeq" id="WP_070792885.1">
    <property type="nucleotide sequence ID" value="NZ_MKIR01000024.1"/>
</dbReference>
<name>A0A1E8GJX3_9LACT</name>
<evidence type="ECO:0000256" key="2">
    <source>
        <dbReference type="ARBA" id="ARBA00022448"/>
    </source>
</evidence>
<keyword evidence="6 7" id="KW-0472">Membrane</keyword>
<dbReference type="NCBIfam" id="TIGR01097">
    <property type="entry name" value="PhnE"/>
    <property type="match status" value="1"/>
</dbReference>
<keyword evidence="10" id="KW-1185">Reference proteome</keyword>
<evidence type="ECO:0000256" key="3">
    <source>
        <dbReference type="ARBA" id="ARBA00022475"/>
    </source>
</evidence>
<dbReference type="SUPFAM" id="SSF161098">
    <property type="entry name" value="MetI-like"/>
    <property type="match status" value="1"/>
</dbReference>
<dbReference type="PROSITE" id="PS50928">
    <property type="entry name" value="ABC_TM1"/>
    <property type="match status" value="1"/>
</dbReference>
<feature type="transmembrane region" description="Helical" evidence="7">
    <location>
        <begin position="28"/>
        <end position="46"/>
    </location>
</feature>
<sequence length="273" mass="30693">MAKHRGFIQPKEWVLEDGSVVEEKRSYTLLYLLFFLALIIFSLYIVQFDFKKVIKNFGNFWTMLFSMFPPNWDYLGAIKKPLFDTIKMSLLGSFLGSITAVPFAFLAANNIVNNKFINGIVRFVFTVLRTLPTLVTALIATYIWGLGTFAGTVAIFIFSFSYIGKQLFEQIETVDMGPFEAVEALGASRSKAIVATIFPQLMPMYISTTLFNFEGNVRYAAILGYVGAGGIGIILNENIGFRDYTNVGMILIVLFVAVTLIEQFSQFVRNKLS</sequence>
<proteinExistence type="inferred from homology"/>
<dbReference type="InterPro" id="IPR005769">
    <property type="entry name" value="PhnE/PtxC"/>
</dbReference>
<evidence type="ECO:0000256" key="7">
    <source>
        <dbReference type="RuleBase" id="RU363032"/>
    </source>
</evidence>
<organism evidence="9 10">
    <name type="scientific">Floricoccus tropicus</name>
    <dbReference type="NCBI Taxonomy" id="1859473"/>
    <lineage>
        <taxon>Bacteria</taxon>
        <taxon>Bacillati</taxon>
        <taxon>Bacillota</taxon>
        <taxon>Bacilli</taxon>
        <taxon>Lactobacillales</taxon>
        <taxon>Streptococcaceae</taxon>
        <taxon>Floricoccus</taxon>
    </lineage>
</organism>